<name>A0ABV5FE01_9FLAO</name>
<evidence type="ECO:0000313" key="3">
    <source>
        <dbReference type="Proteomes" id="UP001589585"/>
    </source>
</evidence>
<keyword evidence="1" id="KW-1133">Transmembrane helix</keyword>
<dbReference type="EMBL" id="JBHMFC010000086">
    <property type="protein sequence ID" value="MFB9057692.1"/>
    <property type="molecule type" value="Genomic_DNA"/>
</dbReference>
<evidence type="ECO:0000256" key="1">
    <source>
        <dbReference type="SAM" id="Phobius"/>
    </source>
</evidence>
<evidence type="ECO:0000313" key="2">
    <source>
        <dbReference type="EMBL" id="MFB9057692.1"/>
    </source>
</evidence>
<dbReference type="PANTHER" id="PTHR37947">
    <property type="entry name" value="BLL2462 PROTEIN"/>
    <property type="match status" value="1"/>
</dbReference>
<keyword evidence="1" id="KW-0812">Transmembrane</keyword>
<keyword evidence="3" id="KW-1185">Reference proteome</keyword>
<protein>
    <submittedName>
        <fullName evidence="2">VWA domain-containing protein</fullName>
    </submittedName>
</protein>
<dbReference type="RefSeq" id="WP_379861937.1">
    <property type="nucleotide sequence ID" value="NZ_JBHMFC010000086.1"/>
</dbReference>
<feature type="transmembrane region" description="Helical" evidence="1">
    <location>
        <begin position="6"/>
        <end position="22"/>
    </location>
</feature>
<sequence>MPLETLIYIIIAGILALFIALFQYKYKSKGHQTLTKVFVFLRFATLFSIFVLLINPKFEQLKLYNEKPNLVIAIDNSSSVKYLKQDHHVLDLVKRLKNNAALKEKFDIAFYSFGKKVLNTDTLTFSERETHIDKLFSQLSQVYNTTIAPTVFISDGNQTYGNDYSIAAKTYNQPLYPVILGDTITYTDLKIQQLNVNKYAYLKNEFPVEALLSYSGNSEVHTAFEIYLGNTKIYNKTIHFSKTKNSEILNLSLPANQAGVRTYKAVLQPVSNEKNTVNNTKNFAVEVIDQKTKIALVSTLLHPDLGMFKKSIESNEQRAVTIVKPQEALEKLQEFQLFILYQPNPSFENLMSALNNQKTNSLTVAATKTDLHFLNRISEHYQFEITNQTEDFQAERNINYAPFLLENLDFESFPPLKSNYGAVLFSSAYETLLNKKVNTVSTTEPLWATFEINGKREGLLLGENIWQWRAQSFVNTKSFANFDRFIENLIQYLASSKQRDRLNITYEASYNGNQSVMMEAQVFDKNYVFDARERLTIYVKDELSKTEKSFSFVLKNNAYQVDLSNLPASQYHFRVVAEQGNISKSGTFHILDYNAEQQFLNANVSKLQQLAMSSQGTSYFIARTESLENDLINDSRFQTIQKSQKSNTSLIDWKYLLFIIALSLSLEWFLRKYNGLI</sequence>
<dbReference type="PANTHER" id="PTHR37947:SF1">
    <property type="entry name" value="BLL2462 PROTEIN"/>
    <property type="match status" value="1"/>
</dbReference>
<comment type="caution">
    <text evidence="2">The sequence shown here is derived from an EMBL/GenBank/DDBJ whole genome shotgun (WGS) entry which is preliminary data.</text>
</comment>
<keyword evidence="1" id="KW-0472">Membrane</keyword>
<organism evidence="2 3">
    <name type="scientific">Mariniflexile ostreae</name>
    <dbReference type="NCBI Taxonomy" id="1520892"/>
    <lineage>
        <taxon>Bacteria</taxon>
        <taxon>Pseudomonadati</taxon>
        <taxon>Bacteroidota</taxon>
        <taxon>Flavobacteriia</taxon>
        <taxon>Flavobacteriales</taxon>
        <taxon>Flavobacteriaceae</taxon>
        <taxon>Mariniflexile</taxon>
    </lineage>
</organism>
<proteinExistence type="predicted"/>
<dbReference type="Proteomes" id="UP001589585">
    <property type="component" value="Unassembled WGS sequence"/>
</dbReference>
<reference evidence="2 3" key="1">
    <citation type="submission" date="2024-09" db="EMBL/GenBank/DDBJ databases">
        <authorList>
            <person name="Sun Q."/>
            <person name="Mori K."/>
        </authorList>
    </citation>
    <scope>NUCLEOTIDE SEQUENCE [LARGE SCALE GENOMIC DNA]</scope>
    <source>
        <strain evidence="2 3">CECT 8622</strain>
    </source>
</reference>
<feature type="transmembrane region" description="Helical" evidence="1">
    <location>
        <begin position="34"/>
        <end position="54"/>
    </location>
</feature>
<gene>
    <name evidence="2" type="ORF">ACFFU9_13170</name>
</gene>
<accession>A0ABV5FE01</accession>